<evidence type="ECO:0000259" key="2">
    <source>
        <dbReference type="Pfam" id="PF21347"/>
    </source>
</evidence>
<dbReference type="OrthoDB" id="281452at2"/>
<dbReference type="Pfam" id="PF21347">
    <property type="entry name" value="DUF3108_like"/>
    <property type="match status" value="1"/>
</dbReference>
<name>A0A5C1AJ01_9BACT</name>
<feature type="domain" description="DUF3108" evidence="2">
    <location>
        <begin position="138"/>
        <end position="187"/>
    </location>
</feature>
<evidence type="ECO:0000313" key="3">
    <source>
        <dbReference type="EMBL" id="QEL18635.1"/>
    </source>
</evidence>
<dbReference type="RefSeq" id="WP_149113116.1">
    <property type="nucleotide sequence ID" value="NZ_CP042425.1"/>
</dbReference>
<reference evidence="4" key="1">
    <citation type="submission" date="2019-08" db="EMBL/GenBank/DDBJ databases">
        <title>Limnoglobus roseus gen. nov., sp. nov., a novel freshwater planctomycete with a giant genome from the family Gemmataceae.</title>
        <authorList>
            <person name="Kulichevskaya I.S."/>
            <person name="Naumoff D.G."/>
            <person name="Miroshnikov K."/>
            <person name="Ivanova A."/>
            <person name="Philippov D.A."/>
            <person name="Hakobyan A."/>
            <person name="Rijpstra I.C."/>
            <person name="Sinninghe Damste J.S."/>
            <person name="Liesack W."/>
            <person name="Dedysh S.N."/>
        </authorList>
    </citation>
    <scope>NUCLEOTIDE SEQUENCE [LARGE SCALE GENOMIC DNA]</scope>
    <source>
        <strain evidence="4">PX52</strain>
    </source>
</reference>
<evidence type="ECO:0000256" key="1">
    <source>
        <dbReference type="SAM" id="SignalP"/>
    </source>
</evidence>
<keyword evidence="1" id="KW-0732">Signal</keyword>
<protein>
    <recommendedName>
        <fullName evidence="2">DUF3108 domain-containing protein</fullName>
    </recommendedName>
</protein>
<evidence type="ECO:0000313" key="4">
    <source>
        <dbReference type="Proteomes" id="UP000324974"/>
    </source>
</evidence>
<feature type="signal peptide" evidence="1">
    <location>
        <begin position="1"/>
        <end position="26"/>
    </location>
</feature>
<dbReference type="Proteomes" id="UP000324974">
    <property type="component" value="Chromosome"/>
</dbReference>
<dbReference type="EMBL" id="CP042425">
    <property type="protein sequence ID" value="QEL18635.1"/>
    <property type="molecule type" value="Genomic_DNA"/>
</dbReference>
<organism evidence="3 4">
    <name type="scientific">Limnoglobus roseus</name>
    <dbReference type="NCBI Taxonomy" id="2598579"/>
    <lineage>
        <taxon>Bacteria</taxon>
        <taxon>Pseudomonadati</taxon>
        <taxon>Planctomycetota</taxon>
        <taxon>Planctomycetia</taxon>
        <taxon>Gemmatales</taxon>
        <taxon>Gemmataceae</taxon>
        <taxon>Limnoglobus</taxon>
    </lineage>
</organism>
<feature type="chain" id="PRO_5023064636" description="DUF3108 domain-containing protein" evidence="1">
    <location>
        <begin position="27"/>
        <end position="206"/>
    </location>
</feature>
<dbReference type="KEGG" id="lrs:PX52LOC_05668"/>
<accession>A0A5C1AJ01</accession>
<dbReference type="Gene3D" id="2.40.360.20">
    <property type="match status" value="1"/>
</dbReference>
<gene>
    <name evidence="3" type="ORF">PX52LOC_05668</name>
</gene>
<dbReference type="InterPro" id="IPR049279">
    <property type="entry name" value="DUF3108-like"/>
</dbReference>
<proteinExistence type="predicted"/>
<keyword evidence="4" id="KW-1185">Reference proteome</keyword>
<sequence length="206" mass="22854">MLKQLPTCAFSASLLIFLVGVPCTSAAPVPKVADQKPFYPTAVGTKWVYRQEKREWMDEITAAEQRDAVTTLTVRRTEGKALSEDIFSVSADGVTWVTTDKFPIEARILKLPLATGDQWSVDPPVVRGIRNEPGEYTVGTAEDVTVPAGKFRAYPVQFVEAERNGKKPKESGTKNTHWYAPGVGLVKFRNEKPELIRELKSFTPGK</sequence>
<dbReference type="AlphaFoldDB" id="A0A5C1AJ01"/>